<reference evidence="2 3" key="1">
    <citation type="submission" date="2018-05" db="EMBL/GenBank/DDBJ databases">
        <title>Salinimonas sp. HMF8227 Genome sequencing and assembly.</title>
        <authorList>
            <person name="Kang H."/>
            <person name="Kang J."/>
            <person name="Cha I."/>
            <person name="Kim H."/>
            <person name="Joh K."/>
        </authorList>
    </citation>
    <scope>NUCLEOTIDE SEQUENCE [LARGE SCALE GENOMIC DNA]</scope>
    <source>
        <strain evidence="2 3">HMF8227</strain>
    </source>
</reference>
<protein>
    <recommendedName>
        <fullName evidence="1">HicB-like antitoxin of toxin-antitoxin system domain-containing protein</fullName>
    </recommendedName>
</protein>
<dbReference type="Gene3D" id="3.30.160.250">
    <property type="match status" value="1"/>
</dbReference>
<organism evidence="2 3">
    <name type="scientific">Saliniradius amylolyticus</name>
    <dbReference type="NCBI Taxonomy" id="2183582"/>
    <lineage>
        <taxon>Bacteria</taxon>
        <taxon>Pseudomonadati</taxon>
        <taxon>Pseudomonadota</taxon>
        <taxon>Gammaproteobacteria</taxon>
        <taxon>Alteromonadales</taxon>
        <taxon>Alteromonadaceae</taxon>
        <taxon>Saliniradius</taxon>
    </lineage>
</organism>
<dbReference type="AlphaFoldDB" id="A0A2S2E6E4"/>
<proteinExistence type="predicted"/>
<sequence length="88" mass="9747">MKFEVGIEQPEYEGEAYGIIVPAFEQLGYGCFSAADHKDQIESQAKLAIQEMLETVEADGGDTDQLAQGEPIDKSLYADFSDWIILEV</sequence>
<evidence type="ECO:0000313" key="2">
    <source>
        <dbReference type="EMBL" id="AWL12820.1"/>
    </source>
</evidence>
<dbReference type="OrthoDB" id="9807959at2"/>
<keyword evidence="3" id="KW-1185">Reference proteome</keyword>
<dbReference type="Pfam" id="PF15919">
    <property type="entry name" value="HicB_lk_antitox"/>
    <property type="match status" value="1"/>
</dbReference>
<evidence type="ECO:0000259" key="1">
    <source>
        <dbReference type="Pfam" id="PF15919"/>
    </source>
</evidence>
<name>A0A2S2E6E4_9ALTE</name>
<evidence type="ECO:0000313" key="3">
    <source>
        <dbReference type="Proteomes" id="UP000245728"/>
    </source>
</evidence>
<dbReference type="RefSeq" id="WP_109340361.1">
    <property type="nucleotide sequence ID" value="NZ_CP029347.1"/>
</dbReference>
<gene>
    <name evidence="2" type="ORF">HMF8227_02368</name>
</gene>
<accession>A0A2S2E6E4</accession>
<dbReference type="KEGG" id="salh:HMF8227_02368"/>
<feature type="domain" description="HicB-like antitoxin of toxin-antitoxin system" evidence="1">
    <location>
        <begin position="6"/>
        <end position="85"/>
    </location>
</feature>
<dbReference type="EMBL" id="CP029347">
    <property type="protein sequence ID" value="AWL12820.1"/>
    <property type="molecule type" value="Genomic_DNA"/>
</dbReference>
<dbReference type="Proteomes" id="UP000245728">
    <property type="component" value="Chromosome"/>
</dbReference>
<dbReference type="InterPro" id="IPR031807">
    <property type="entry name" value="HicB-like"/>
</dbReference>